<protein>
    <submittedName>
        <fullName evidence="1">Uncharacterized protein</fullName>
    </submittedName>
</protein>
<name>A0A2P5XS70_GOSBA</name>
<evidence type="ECO:0000313" key="2">
    <source>
        <dbReference type="Proteomes" id="UP000239757"/>
    </source>
</evidence>
<proteinExistence type="predicted"/>
<sequence>MKKLANFILNFIVIWRNPFSLSDWSELLDANIDAKEWTRRRKLPCSLTFALHTHPMEETDARFVKTQTVLPWETWGEREQGRPALWDAINLALKQLLKVEIEIDATAVSSSGP</sequence>
<dbReference type="AlphaFoldDB" id="A0A2P5XS70"/>
<dbReference type="Proteomes" id="UP000239757">
    <property type="component" value="Unassembled WGS sequence"/>
</dbReference>
<gene>
    <name evidence="1" type="ORF">GOBAR_AA14446</name>
</gene>
<reference evidence="1 2" key="1">
    <citation type="submission" date="2015-01" db="EMBL/GenBank/DDBJ databases">
        <title>Genome of allotetraploid Gossypium barbadense reveals genomic plasticity and fiber elongation in cotton evolution.</title>
        <authorList>
            <person name="Chen X."/>
            <person name="Liu X."/>
            <person name="Zhao B."/>
            <person name="Zheng H."/>
            <person name="Hu Y."/>
            <person name="Lu G."/>
            <person name="Yang C."/>
            <person name="Chen J."/>
            <person name="Shan C."/>
            <person name="Zhang L."/>
            <person name="Zhou Y."/>
            <person name="Wang L."/>
            <person name="Guo W."/>
            <person name="Bai Y."/>
            <person name="Ruan J."/>
            <person name="Shangguan X."/>
            <person name="Mao Y."/>
            <person name="Jiang J."/>
            <person name="Zhu Y."/>
            <person name="Lei J."/>
            <person name="Kang H."/>
            <person name="Chen S."/>
            <person name="He X."/>
            <person name="Wang R."/>
            <person name="Wang Y."/>
            <person name="Chen J."/>
            <person name="Wang L."/>
            <person name="Yu S."/>
            <person name="Wang B."/>
            <person name="Wei J."/>
            <person name="Song S."/>
            <person name="Lu X."/>
            <person name="Gao Z."/>
            <person name="Gu W."/>
            <person name="Deng X."/>
            <person name="Ma D."/>
            <person name="Wang S."/>
            <person name="Liang W."/>
            <person name="Fang L."/>
            <person name="Cai C."/>
            <person name="Zhu X."/>
            <person name="Zhou B."/>
            <person name="Zhang Y."/>
            <person name="Chen Z."/>
            <person name="Xu S."/>
            <person name="Zhu R."/>
            <person name="Wang S."/>
            <person name="Zhang T."/>
            <person name="Zhao G."/>
        </authorList>
    </citation>
    <scope>NUCLEOTIDE SEQUENCE [LARGE SCALE GENOMIC DNA]</scope>
    <source>
        <strain evidence="2">cv. Xinhai21</strain>
        <tissue evidence="1">Leaf</tissue>
    </source>
</reference>
<evidence type="ECO:0000313" key="1">
    <source>
        <dbReference type="EMBL" id="PPS06208.1"/>
    </source>
</evidence>
<accession>A0A2P5XS70</accession>
<dbReference type="EMBL" id="KZ664324">
    <property type="protein sequence ID" value="PPS06208.1"/>
    <property type="molecule type" value="Genomic_DNA"/>
</dbReference>
<organism evidence="1 2">
    <name type="scientific">Gossypium barbadense</name>
    <name type="common">Sea Island cotton</name>
    <name type="synonym">Hibiscus barbadensis</name>
    <dbReference type="NCBI Taxonomy" id="3634"/>
    <lineage>
        <taxon>Eukaryota</taxon>
        <taxon>Viridiplantae</taxon>
        <taxon>Streptophyta</taxon>
        <taxon>Embryophyta</taxon>
        <taxon>Tracheophyta</taxon>
        <taxon>Spermatophyta</taxon>
        <taxon>Magnoliopsida</taxon>
        <taxon>eudicotyledons</taxon>
        <taxon>Gunneridae</taxon>
        <taxon>Pentapetalae</taxon>
        <taxon>rosids</taxon>
        <taxon>malvids</taxon>
        <taxon>Malvales</taxon>
        <taxon>Malvaceae</taxon>
        <taxon>Malvoideae</taxon>
        <taxon>Gossypium</taxon>
    </lineage>
</organism>